<evidence type="ECO:0000256" key="3">
    <source>
        <dbReference type="ARBA" id="ARBA00023274"/>
    </source>
</evidence>
<reference evidence="4" key="1">
    <citation type="journal article" date="2014" name="Sci. Rep.">
        <title>Minimally destructive sampling of type specimens of Pyropia (Bangiales, Rhodophyta) recovers complete plastid and mitochondrial genomes.</title>
        <authorList>
            <person name="Hughey J.R."/>
            <person name="Gabrielson P.W."/>
            <person name="Rohmer L."/>
            <person name="Tortolani J."/>
            <person name="Silva M."/>
            <person name="Miller K.A."/>
            <person name="Young J.D."/>
            <person name="Martell C."/>
            <person name="Ruediger E."/>
        </authorList>
    </citation>
    <scope>NUCLEOTIDE SEQUENCE</scope>
</reference>
<geneLocation type="mitochondrion" evidence="4"/>
<dbReference type="EMBL" id="KF515974">
    <property type="protein sequence ID" value="AHB35409.1"/>
    <property type="molecule type" value="Genomic_DNA"/>
</dbReference>
<reference evidence="4" key="2">
    <citation type="submission" date="2017-09" db="EMBL/GenBank/DDBJ databases">
        <authorList>
            <person name="Ehlers B."/>
            <person name="Leendertz F.H."/>
        </authorList>
    </citation>
    <scope>NUCLEOTIDE SEQUENCE</scope>
</reference>
<dbReference type="GO" id="GO:0005840">
    <property type="term" value="C:ribosome"/>
    <property type="evidence" value="ECO:0007669"/>
    <property type="project" value="UniProtKB-KW"/>
</dbReference>
<dbReference type="SUPFAM" id="SSF54821">
    <property type="entry name" value="Ribosomal protein S3 C-terminal domain"/>
    <property type="match status" value="1"/>
</dbReference>
<protein>
    <submittedName>
        <fullName evidence="4">30S ribosomal protein S3</fullName>
    </submittedName>
</protein>
<keyword evidence="2 4" id="KW-0689">Ribosomal protein</keyword>
<dbReference type="GO" id="GO:1990904">
    <property type="term" value="C:ribonucleoprotein complex"/>
    <property type="evidence" value="ECO:0007669"/>
    <property type="project" value="UniProtKB-KW"/>
</dbReference>
<accession>A0A059STP8</accession>
<keyword evidence="4" id="KW-0496">Mitochondrion</keyword>
<evidence type="ECO:0000256" key="1">
    <source>
        <dbReference type="ARBA" id="ARBA00010761"/>
    </source>
</evidence>
<name>A0A059STP8_PYRPE</name>
<dbReference type="AlphaFoldDB" id="A0A059STP8"/>
<evidence type="ECO:0000256" key="2">
    <source>
        <dbReference type="ARBA" id="ARBA00022980"/>
    </source>
</evidence>
<sequence>MKHQPSKLISVGSSPTKRISVKYYIIMGQKVNPKGFRIGVNNLWAVESQCYGKNFTNTKNLYKKSLFTENYLRKLFVSNEFIKGDTNLKIWDNMWQYDIEYAPLISKNNSSIQAFKKPLFHLSNIELQNYNATLWYQNGSLLCEFIKCSLKKGLPFRKIVTMIKVLFSSEKSYNIVLKTVCGTQLYEFTGLKIEYAGRFGGSRSRMANKISFRIGAVSLQKLETHVEFYEVPLYTKQGICNLQVWMAYKIIRV</sequence>
<proteinExistence type="inferred from homology"/>
<gene>
    <name evidence="4" type="primary">rps3</name>
</gene>
<comment type="similarity">
    <text evidence="1">Belongs to the universal ribosomal protein uS3 family.</text>
</comment>
<keyword evidence="3" id="KW-0687">Ribonucleoprotein</keyword>
<dbReference type="InterPro" id="IPR036419">
    <property type="entry name" value="Ribosomal_S3_C_sf"/>
</dbReference>
<organism evidence="4">
    <name type="scientific">Pyropia perforata</name>
    <name type="common">Red alga</name>
    <name type="synonym">Porphyra perforata</name>
    <dbReference type="NCBI Taxonomy" id="182771"/>
    <lineage>
        <taxon>Eukaryota</taxon>
        <taxon>Rhodophyta</taxon>
        <taxon>Bangiophyceae</taxon>
        <taxon>Bangiales</taxon>
        <taxon>Bangiaceae</taxon>
        <taxon>Pyropia</taxon>
    </lineage>
</organism>
<evidence type="ECO:0000313" key="4">
    <source>
        <dbReference type="EMBL" id="AHB35409.1"/>
    </source>
</evidence>
<dbReference type="Gene3D" id="3.30.1140.32">
    <property type="entry name" value="Ribosomal protein S3, C-terminal domain"/>
    <property type="match status" value="1"/>
</dbReference>